<dbReference type="EC" id="2.7.7.9" evidence="2 7"/>
<protein>
    <recommendedName>
        <fullName evidence="3 7">UTP--glucose-1-phosphate uridylyltransferase</fullName>
        <ecNumber evidence="2 7">2.7.7.9</ecNumber>
    </recommendedName>
    <alternativeName>
        <fullName evidence="7">UDP-glucose pyrophosphorylase</fullName>
    </alternativeName>
</protein>
<dbReference type="EMBL" id="AP024233">
    <property type="protein sequence ID" value="BCO09025.1"/>
    <property type="molecule type" value="Genomic_DNA"/>
</dbReference>
<evidence type="ECO:0000313" key="10">
    <source>
        <dbReference type="Proteomes" id="UP001063350"/>
    </source>
</evidence>
<name>A0A915XIC4_9BACT</name>
<evidence type="ECO:0000313" key="9">
    <source>
        <dbReference type="EMBL" id="BCO09025.1"/>
    </source>
</evidence>
<keyword evidence="4 7" id="KW-0808">Transferase</keyword>
<evidence type="ECO:0000256" key="6">
    <source>
        <dbReference type="ARBA" id="ARBA00048128"/>
    </source>
</evidence>
<dbReference type="NCBIfam" id="TIGR01099">
    <property type="entry name" value="galU"/>
    <property type="match status" value="1"/>
</dbReference>
<evidence type="ECO:0000256" key="5">
    <source>
        <dbReference type="ARBA" id="ARBA00022695"/>
    </source>
</evidence>
<dbReference type="InterPro" id="IPR005771">
    <property type="entry name" value="GalU_uridylyltTrfase_bac/arc"/>
</dbReference>
<dbReference type="Gene3D" id="3.90.550.10">
    <property type="entry name" value="Spore Coat Polysaccharide Biosynthesis Protein SpsA, Chain A"/>
    <property type="match status" value="1"/>
</dbReference>
<dbReference type="GO" id="GO:0003983">
    <property type="term" value="F:UTP:glucose-1-phosphate uridylyltransferase activity"/>
    <property type="evidence" value="ECO:0007669"/>
    <property type="project" value="UniProtKB-EC"/>
</dbReference>
<evidence type="ECO:0000256" key="7">
    <source>
        <dbReference type="RuleBase" id="RU361259"/>
    </source>
</evidence>
<dbReference type="AlphaFoldDB" id="A0A915XIC4"/>
<evidence type="ECO:0000256" key="1">
    <source>
        <dbReference type="ARBA" id="ARBA00006890"/>
    </source>
</evidence>
<dbReference type="Pfam" id="PF00483">
    <property type="entry name" value="NTP_transferase"/>
    <property type="match status" value="1"/>
</dbReference>
<evidence type="ECO:0000256" key="4">
    <source>
        <dbReference type="ARBA" id="ARBA00022679"/>
    </source>
</evidence>
<dbReference type="Proteomes" id="UP001063350">
    <property type="component" value="Chromosome"/>
</dbReference>
<dbReference type="KEGG" id="ddu:GF1_14010"/>
<sequence length="292" mass="32836">MKKIRKAVIPVAGLGTRFLPATKAIPKEMLTIVDRPTIQYIVEEVVASGIDEVILITSAGKSAIENHFDYDFQLDTVLKEKNKTDLRRELQDISNLIDIVSVRQKEPLGLGHAIWMARNVVGDEPFLVLLGDDLVRSRVPCCKQMIDLYSQVQESIVAIQRVPMDQTYQYGIVEGEETDLERTFKVHRMVEKPAPGTSDSNMAIIGRYLLMPEIFELLEKTTPGHGGEIQLTDALLALSNRRGMYAYEFEGRRYDAGDKLGYLKAIVDFALEHPSLGEPFKEHLQKCCEPGS</sequence>
<comment type="similarity">
    <text evidence="1 7">Belongs to the UDPGP type 2 family.</text>
</comment>
<evidence type="ECO:0000256" key="2">
    <source>
        <dbReference type="ARBA" id="ARBA00012415"/>
    </source>
</evidence>
<organism evidence="9 10">
    <name type="scientific">Desulfolithobacter dissulfuricans</name>
    <dbReference type="NCBI Taxonomy" id="2795293"/>
    <lineage>
        <taxon>Bacteria</taxon>
        <taxon>Pseudomonadati</taxon>
        <taxon>Thermodesulfobacteriota</taxon>
        <taxon>Desulfobulbia</taxon>
        <taxon>Desulfobulbales</taxon>
        <taxon>Desulfobulbaceae</taxon>
        <taxon>Desulfolithobacter</taxon>
    </lineage>
</organism>
<feature type="domain" description="Nucleotidyl transferase" evidence="8">
    <location>
        <begin position="6"/>
        <end position="266"/>
    </location>
</feature>
<dbReference type="InterPro" id="IPR029044">
    <property type="entry name" value="Nucleotide-diphossugar_trans"/>
</dbReference>
<keyword evidence="5 7" id="KW-0548">Nucleotidyltransferase</keyword>
<dbReference type="PANTHER" id="PTHR43197:SF1">
    <property type="entry name" value="UTP--GLUCOSE-1-PHOSPHATE URIDYLYLTRANSFERASE"/>
    <property type="match status" value="1"/>
</dbReference>
<evidence type="ECO:0000259" key="8">
    <source>
        <dbReference type="Pfam" id="PF00483"/>
    </source>
</evidence>
<reference evidence="9" key="1">
    <citation type="submission" date="2020-12" db="EMBL/GenBank/DDBJ databases">
        <title>Desulfobium dissulfuricans gen. nov., sp. nov., a novel mesophilic, sulfate-reducing bacterium isolated from a deep-sea hydrothermal vent.</title>
        <authorList>
            <person name="Hashimoto Y."/>
            <person name="Tame A."/>
            <person name="Sawayama S."/>
            <person name="Miyazaki J."/>
            <person name="Takai K."/>
            <person name="Nakagawa S."/>
        </authorList>
    </citation>
    <scope>NUCLEOTIDE SEQUENCE</scope>
    <source>
        <strain evidence="9">GF1</strain>
    </source>
</reference>
<dbReference type="RefSeq" id="WP_267928904.1">
    <property type="nucleotide sequence ID" value="NZ_AP024233.1"/>
</dbReference>
<gene>
    <name evidence="9" type="primary">gtaB1</name>
    <name evidence="9" type="ORF">GF1_14010</name>
</gene>
<dbReference type="CDD" id="cd02541">
    <property type="entry name" value="UGPase_prokaryotic"/>
    <property type="match status" value="1"/>
</dbReference>
<proteinExistence type="inferred from homology"/>
<accession>A0A915XIC4</accession>
<dbReference type="SUPFAM" id="SSF53448">
    <property type="entry name" value="Nucleotide-diphospho-sugar transferases"/>
    <property type="match status" value="1"/>
</dbReference>
<keyword evidence="10" id="KW-1185">Reference proteome</keyword>
<dbReference type="InterPro" id="IPR005835">
    <property type="entry name" value="NTP_transferase_dom"/>
</dbReference>
<comment type="catalytic activity">
    <reaction evidence="6 7">
        <text>alpha-D-glucose 1-phosphate + UTP + H(+) = UDP-alpha-D-glucose + diphosphate</text>
        <dbReference type="Rhea" id="RHEA:19889"/>
        <dbReference type="ChEBI" id="CHEBI:15378"/>
        <dbReference type="ChEBI" id="CHEBI:33019"/>
        <dbReference type="ChEBI" id="CHEBI:46398"/>
        <dbReference type="ChEBI" id="CHEBI:58601"/>
        <dbReference type="ChEBI" id="CHEBI:58885"/>
        <dbReference type="EC" id="2.7.7.9"/>
    </reaction>
</comment>
<dbReference type="GO" id="GO:0006011">
    <property type="term" value="P:UDP-alpha-D-glucose metabolic process"/>
    <property type="evidence" value="ECO:0007669"/>
    <property type="project" value="InterPro"/>
</dbReference>
<evidence type="ECO:0000256" key="3">
    <source>
        <dbReference type="ARBA" id="ARBA00019048"/>
    </source>
</evidence>
<dbReference type="PANTHER" id="PTHR43197">
    <property type="entry name" value="UTP--GLUCOSE-1-PHOSPHATE URIDYLYLTRANSFERASE"/>
    <property type="match status" value="1"/>
</dbReference>